<dbReference type="AlphaFoldDB" id="A0A0B2VT49"/>
<accession>A0A0B2VT49</accession>
<proteinExistence type="predicted"/>
<keyword evidence="3" id="KW-1185">Reference proteome</keyword>
<organism evidence="2 3">
    <name type="scientific">Toxocara canis</name>
    <name type="common">Canine roundworm</name>
    <dbReference type="NCBI Taxonomy" id="6265"/>
    <lineage>
        <taxon>Eukaryota</taxon>
        <taxon>Metazoa</taxon>
        <taxon>Ecdysozoa</taxon>
        <taxon>Nematoda</taxon>
        <taxon>Chromadorea</taxon>
        <taxon>Rhabditida</taxon>
        <taxon>Spirurina</taxon>
        <taxon>Ascaridomorpha</taxon>
        <taxon>Ascaridoidea</taxon>
        <taxon>Toxocaridae</taxon>
        <taxon>Toxocara</taxon>
    </lineage>
</organism>
<feature type="region of interest" description="Disordered" evidence="1">
    <location>
        <begin position="78"/>
        <end position="105"/>
    </location>
</feature>
<gene>
    <name evidence="2" type="ORF">Tcan_08329</name>
</gene>
<evidence type="ECO:0000313" key="3">
    <source>
        <dbReference type="Proteomes" id="UP000031036"/>
    </source>
</evidence>
<sequence>MTAVFAAAVCRDECVRSLEKADSDSCGYVHRNVCTRCAPRITLDNTANNEHVKIPTDFEGTDLLHTFRMGAYREKVQPEHDTTKTIANKRDGGKTSDVFGGHATI</sequence>
<evidence type="ECO:0000256" key="1">
    <source>
        <dbReference type="SAM" id="MobiDB-lite"/>
    </source>
</evidence>
<evidence type="ECO:0000313" key="2">
    <source>
        <dbReference type="EMBL" id="KHN84858.1"/>
    </source>
</evidence>
<dbReference type="EMBL" id="JPKZ01000895">
    <property type="protein sequence ID" value="KHN84858.1"/>
    <property type="molecule type" value="Genomic_DNA"/>
</dbReference>
<feature type="compositionally biased region" description="Basic and acidic residues" evidence="1">
    <location>
        <begin position="78"/>
        <end position="94"/>
    </location>
</feature>
<comment type="caution">
    <text evidence="2">The sequence shown here is derived from an EMBL/GenBank/DDBJ whole genome shotgun (WGS) entry which is preliminary data.</text>
</comment>
<reference evidence="2 3" key="1">
    <citation type="submission" date="2014-11" db="EMBL/GenBank/DDBJ databases">
        <title>Genetic blueprint of the zoonotic pathogen Toxocara canis.</title>
        <authorList>
            <person name="Zhu X.-Q."/>
            <person name="Korhonen P.K."/>
            <person name="Cai H."/>
            <person name="Young N.D."/>
            <person name="Nejsum P."/>
            <person name="von Samson-Himmelstjerna G."/>
            <person name="Boag P.R."/>
            <person name="Tan P."/>
            <person name="Li Q."/>
            <person name="Min J."/>
            <person name="Yang Y."/>
            <person name="Wang X."/>
            <person name="Fang X."/>
            <person name="Hall R.S."/>
            <person name="Hofmann A."/>
            <person name="Sternberg P.W."/>
            <person name="Jex A.R."/>
            <person name="Gasser R.B."/>
        </authorList>
    </citation>
    <scope>NUCLEOTIDE SEQUENCE [LARGE SCALE GENOMIC DNA]</scope>
    <source>
        <strain evidence="2">PN_DK_2014</strain>
    </source>
</reference>
<name>A0A0B2VT49_TOXCA</name>
<dbReference type="Proteomes" id="UP000031036">
    <property type="component" value="Unassembled WGS sequence"/>
</dbReference>
<protein>
    <submittedName>
        <fullName evidence="2">Uncharacterized protein</fullName>
    </submittedName>
</protein>